<name>A0ABP9RKZ2_9ACTN</name>
<gene>
    <name evidence="1" type="ORF">GCM10023322_08240</name>
</gene>
<reference evidence="2" key="1">
    <citation type="journal article" date="2019" name="Int. J. Syst. Evol. Microbiol.">
        <title>The Global Catalogue of Microorganisms (GCM) 10K type strain sequencing project: providing services to taxonomists for standard genome sequencing and annotation.</title>
        <authorList>
            <consortium name="The Broad Institute Genomics Platform"/>
            <consortium name="The Broad Institute Genome Sequencing Center for Infectious Disease"/>
            <person name="Wu L."/>
            <person name="Ma J."/>
        </authorList>
    </citation>
    <scope>NUCLEOTIDE SEQUENCE [LARGE SCALE GENOMIC DNA]</scope>
    <source>
        <strain evidence="2">JCM 18304</strain>
    </source>
</reference>
<evidence type="ECO:0000313" key="2">
    <source>
        <dbReference type="Proteomes" id="UP001501570"/>
    </source>
</evidence>
<protein>
    <submittedName>
        <fullName evidence="1">Uncharacterized protein</fullName>
    </submittedName>
</protein>
<organism evidence="1 2">
    <name type="scientific">Rugosimonospora acidiphila</name>
    <dbReference type="NCBI Taxonomy" id="556531"/>
    <lineage>
        <taxon>Bacteria</taxon>
        <taxon>Bacillati</taxon>
        <taxon>Actinomycetota</taxon>
        <taxon>Actinomycetes</taxon>
        <taxon>Micromonosporales</taxon>
        <taxon>Micromonosporaceae</taxon>
        <taxon>Rugosimonospora</taxon>
    </lineage>
</organism>
<proteinExistence type="predicted"/>
<accession>A0ABP9RKZ2</accession>
<comment type="caution">
    <text evidence="1">The sequence shown here is derived from an EMBL/GenBank/DDBJ whole genome shotgun (WGS) entry which is preliminary data.</text>
</comment>
<sequence length="701" mass="74430">MTTTLPLLGLGLSDLCGDGRTVVGETALLLLNEPPRSGDTRVLARDPGLSMPAVSQFSLVDLAPGAALVRRFLELRPVESLDRLVETRPPAEPTDLVSLAERADLLGVPVQTRASNLPANREAKPPLAAHRVIDLDDSGTMTAPGTGDVVRVVPTRSLISRPPFADQPDEAMAIIAAKPYLSGRIAFVDHGVELGLPARLVDNAHAEALRRHGIDDVVRGLDGRFDEVFGLAGVAGEALDGYVDLLYRMERAPVGTHGLVAVEDGDDARVYLAVRDPNGVSVIDLGTSWAASLPTDPTRVSLAMLPESLTVAQRLDSLARAWVDPQRSGSRSGDRPAGVELFGWTSGDSPRAIEVIGSVADEPAGLMQKIAEAAEQIDQPVIVLGARRSGEAPQADQLMLLRERLEAFVGLNGQMPVVVTRGAEPDRPVAGSEATLVDILDLYQVSVLYQTPTPPAALGERGPGAGAGLLNLGNWWVLREPGEAGHTESADTLTPGLLARGAAPDRRPAFAVPSRSVSSFLTTPLSDLAALEASLDSIMANSSARRAEVQAAVARVPTKDAHGALVELAVLGQGEAALNVVRANGGRGDEIIEPLLNIGHPDPQAQDDNTFTEVLSQLATVAGEGLNDSVSQAILSSIAKLIAKTMTEPQLKVEIARHRDQLPREGHVRPDWVRRMNRLMRSWPAHQEILSWVAQAILECP</sequence>
<evidence type="ECO:0000313" key="1">
    <source>
        <dbReference type="EMBL" id="GAA5179135.1"/>
    </source>
</evidence>
<keyword evidence="2" id="KW-1185">Reference proteome</keyword>
<dbReference type="EMBL" id="BAABJQ010000002">
    <property type="protein sequence ID" value="GAA5179135.1"/>
    <property type="molecule type" value="Genomic_DNA"/>
</dbReference>
<dbReference type="Proteomes" id="UP001501570">
    <property type="component" value="Unassembled WGS sequence"/>
</dbReference>
<dbReference type="RefSeq" id="WP_345626215.1">
    <property type="nucleotide sequence ID" value="NZ_BAABJQ010000002.1"/>
</dbReference>